<evidence type="ECO:0000313" key="1">
    <source>
        <dbReference type="EMBL" id="BAJ81476.1"/>
    </source>
</evidence>
<name>F0J0B6_ACIMA</name>
<proteinExistence type="predicted"/>
<keyword evidence="2" id="KW-1185">Reference proteome</keyword>
<protein>
    <submittedName>
        <fullName evidence="1">Uncharacterized protein</fullName>
    </submittedName>
</protein>
<dbReference type="Proteomes" id="UP000007100">
    <property type="component" value="Chromosome"/>
</dbReference>
<reference evidence="1 2" key="1">
    <citation type="submission" date="2010-12" db="EMBL/GenBank/DDBJ databases">
        <title>Whole genome sequence of Acidiphilium multivorum AIU301.</title>
        <authorList>
            <person name="Narita-Yamada S."/>
            <person name="Nakamura S."/>
            <person name="Ito N."/>
            <person name="Takarada H."/>
            <person name="Katano Y."/>
            <person name="Nakazawa H."/>
            <person name="Hosoyama A."/>
            <person name="Yamada R."/>
            <person name="Fujita N."/>
        </authorList>
    </citation>
    <scope>NUCLEOTIDE SEQUENCE [LARGE SCALE GENOMIC DNA]</scope>
    <source>
        <strain evidence="2">DSM 11245 / JCM 8867 / AIU301</strain>
    </source>
</reference>
<dbReference type="RefSeq" id="WP_013640440.1">
    <property type="nucleotide sequence ID" value="NC_015186.1"/>
</dbReference>
<organism evidence="1 2">
    <name type="scientific">Acidiphilium multivorum (strain DSM 11245 / JCM 8867 / NBRC 100883 / AIU 301)</name>
    <dbReference type="NCBI Taxonomy" id="926570"/>
    <lineage>
        <taxon>Bacteria</taxon>
        <taxon>Pseudomonadati</taxon>
        <taxon>Pseudomonadota</taxon>
        <taxon>Alphaproteobacteria</taxon>
        <taxon>Acetobacterales</taxon>
        <taxon>Acidocellaceae</taxon>
        <taxon>Acidiphilium</taxon>
    </lineage>
</organism>
<gene>
    <name evidence="1" type="ordered locus">ACMV_21290</name>
</gene>
<dbReference type="EMBL" id="AP012035">
    <property type="protein sequence ID" value="BAJ81476.1"/>
    <property type="molecule type" value="Genomic_DNA"/>
</dbReference>
<accession>F0J0B6</accession>
<sequence length="63" mass="6450">MNKLTRAIALIAALGAIAPVAANAATFGNTHDQLVQKINNAYGTQFKTGHAAPAAPAQAQHNN</sequence>
<evidence type="ECO:0000313" key="2">
    <source>
        <dbReference type="Proteomes" id="UP000007100"/>
    </source>
</evidence>
<dbReference type="HOGENOM" id="CLU_2875455_0_0_5"/>
<dbReference type="KEGG" id="amv:ACMV_21290"/>
<dbReference type="AlphaFoldDB" id="F0J0B6"/>